<dbReference type="Gene3D" id="3.20.20.80">
    <property type="entry name" value="Glycosidases"/>
    <property type="match status" value="1"/>
</dbReference>
<dbReference type="GO" id="GO:0016052">
    <property type="term" value="P:carbohydrate catabolic process"/>
    <property type="evidence" value="ECO:0007669"/>
    <property type="project" value="TreeGrafter"/>
</dbReference>
<dbReference type="EMBL" id="DWWD01000033">
    <property type="protein sequence ID" value="HJC50663.1"/>
    <property type="molecule type" value="Genomic_DNA"/>
</dbReference>
<protein>
    <submittedName>
        <fullName evidence="5">6-phospho-beta-glucosidase</fullName>
        <ecNumber evidence="5">3.2.1.86</ecNumber>
    </submittedName>
</protein>
<keyword evidence="2 5" id="KW-0378">Hydrolase</keyword>
<dbReference type="InterPro" id="IPR033132">
    <property type="entry name" value="GH_1_N_CS"/>
</dbReference>
<name>A0A9D2PJD5_9FIRM</name>
<dbReference type="AlphaFoldDB" id="A0A9D2PJD5"/>
<dbReference type="EC" id="3.2.1.86" evidence="5"/>
<organism evidence="5 6">
    <name type="scientific">Candidatus Anaerostipes avistercoris</name>
    <dbReference type="NCBI Taxonomy" id="2838462"/>
    <lineage>
        <taxon>Bacteria</taxon>
        <taxon>Bacillati</taxon>
        <taxon>Bacillota</taxon>
        <taxon>Clostridia</taxon>
        <taxon>Lachnospirales</taxon>
        <taxon>Lachnospiraceae</taxon>
        <taxon>Anaerostipes</taxon>
    </lineage>
</organism>
<keyword evidence="3 5" id="KW-0326">Glycosidase</keyword>
<dbReference type="GO" id="GO:0005829">
    <property type="term" value="C:cytosol"/>
    <property type="evidence" value="ECO:0007669"/>
    <property type="project" value="TreeGrafter"/>
</dbReference>
<dbReference type="PANTHER" id="PTHR10353">
    <property type="entry name" value="GLYCOSYL HYDROLASE"/>
    <property type="match status" value="1"/>
</dbReference>
<dbReference type="FunFam" id="3.20.20.80:FF:000004">
    <property type="entry name" value="Beta-glucosidase 6-phospho-beta-glucosidase"/>
    <property type="match status" value="1"/>
</dbReference>
<dbReference type="PROSITE" id="PS00653">
    <property type="entry name" value="GLYCOSYL_HYDROL_F1_2"/>
    <property type="match status" value="1"/>
</dbReference>
<accession>A0A9D2PJD5</accession>
<evidence type="ECO:0000256" key="1">
    <source>
        <dbReference type="ARBA" id="ARBA00010838"/>
    </source>
</evidence>
<comment type="similarity">
    <text evidence="1 4">Belongs to the glycosyl hydrolase 1 family.</text>
</comment>
<evidence type="ECO:0000256" key="4">
    <source>
        <dbReference type="RuleBase" id="RU003690"/>
    </source>
</evidence>
<dbReference type="SUPFAM" id="SSF51445">
    <property type="entry name" value="(Trans)glycosidases"/>
    <property type="match status" value="1"/>
</dbReference>
<dbReference type="PRINTS" id="PR00131">
    <property type="entry name" value="GLHYDRLASE1"/>
</dbReference>
<evidence type="ECO:0000256" key="2">
    <source>
        <dbReference type="ARBA" id="ARBA00022801"/>
    </source>
</evidence>
<dbReference type="PANTHER" id="PTHR10353:SF85">
    <property type="entry name" value="ARYL-PHOSPHO-BETA-D-GLUCOSIDASE BGLA"/>
    <property type="match status" value="1"/>
</dbReference>
<comment type="caution">
    <text evidence="5">The sequence shown here is derived from an EMBL/GenBank/DDBJ whole genome shotgun (WGS) entry which is preliminary data.</text>
</comment>
<evidence type="ECO:0000256" key="3">
    <source>
        <dbReference type="ARBA" id="ARBA00023295"/>
    </source>
</evidence>
<dbReference type="InterPro" id="IPR017853">
    <property type="entry name" value="GH"/>
</dbReference>
<gene>
    <name evidence="5" type="ORF">H9754_08865</name>
</gene>
<evidence type="ECO:0000313" key="5">
    <source>
        <dbReference type="EMBL" id="HJC50663.1"/>
    </source>
</evidence>
<proteinExistence type="inferred from homology"/>
<dbReference type="NCBIfam" id="NF007154">
    <property type="entry name" value="PRK09589.1"/>
    <property type="match status" value="1"/>
</dbReference>
<dbReference type="InterPro" id="IPR001360">
    <property type="entry name" value="Glyco_hydro_1"/>
</dbReference>
<reference evidence="5" key="2">
    <citation type="submission" date="2021-04" db="EMBL/GenBank/DDBJ databases">
        <authorList>
            <person name="Gilroy R."/>
        </authorList>
    </citation>
    <scope>NUCLEOTIDE SEQUENCE</scope>
    <source>
        <strain evidence="5">ChiSjej3B21-8574</strain>
    </source>
</reference>
<evidence type="ECO:0000313" key="6">
    <source>
        <dbReference type="Proteomes" id="UP000823904"/>
    </source>
</evidence>
<dbReference type="GO" id="GO:0008706">
    <property type="term" value="F:6-phospho-beta-glucosidase activity"/>
    <property type="evidence" value="ECO:0007669"/>
    <property type="project" value="UniProtKB-EC"/>
</dbReference>
<dbReference type="Proteomes" id="UP000823904">
    <property type="component" value="Unassembled WGS sequence"/>
</dbReference>
<sequence>MTNQKMPEDFLWGGAVAAHQLEGAYLKDGRGLSTSDVMTGGNSKTPRKITDGVDPDYYYPNHKGIDFYHRYKEDIALFRELGFQCFRTSISWSRIFPNGDDAEPNEAGLAFYDGLFDELLKNGIEPVVTLSHFEIPYHLVHTYGGFRNRKLIDFFLKYCETVFTRYKNKVKYWMLFNEINNQTDVTRGIYAFTNSAILFEDGEDREQVTWQAIHHELVAGARAVKLGHEINPDFQIGCMVAWVPIYPATCHPKDMLRQTEQMHDRYLFTDVYARGHYPAYARSMWEQRGIEIHMEPGDTEALAEGRVDYIALSYYMSAVVDHNIQEDQNGRGFPGSVPNPYLKCSDWGWTIDPDGLRYSLNQLYERYELPIFIAENGFGAYDKLIDEKDGYVVEDDYRINYLREHIQAVKDAVLKDHVPVLGYTVWGCIDVVSFTTGELAKRYGFIYVDIDDQGNGTLNRSKKKSFYWYQKVIQSNGETL</sequence>
<dbReference type="Pfam" id="PF00232">
    <property type="entry name" value="Glyco_hydro_1"/>
    <property type="match status" value="1"/>
</dbReference>
<reference evidence="5" key="1">
    <citation type="journal article" date="2021" name="PeerJ">
        <title>Extensive microbial diversity within the chicken gut microbiome revealed by metagenomics and culture.</title>
        <authorList>
            <person name="Gilroy R."/>
            <person name="Ravi A."/>
            <person name="Getino M."/>
            <person name="Pursley I."/>
            <person name="Horton D.L."/>
            <person name="Alikhan N.F."/>
            <person name="Baker D."/>
            <person name="Gharbi K."/>
            <person name="Hall N."/>
            <person name="Watson M."/>
            <person name="Adriaenssens E.M."/>
            <person name="Foster-Nyarko E."/>
            <person name="Jarju S."/>
            <person name="Secka A."/>
            <person name="Antonio M."/>
            <person name="Oren A."/>
            <person name="Chaudhuri R.R."/>
            <person name="La Ragione R."/>
            <person name="Hildebrand F."/>
            <person name="Pallen M.J."/>
        </authorList>
    </citation>
    <scope>NUCLEOTIDE SEQUENCE</scope>
    <source>
        <strain evidence="5">ChiSjej3B21-8574</strain>
    </source>
</reference>